<dbReference type="PANTHER" id="PTHR46437">
    <property type="entry name" value="MORN REPEAT-CONTAINING PROTEIN 5"/>
    <property type="match status" value="1"/>
</dbReference>
<keyword evidence="5" id="KW-0969">Cilium</keyword>
<reference evidence="8" key="1">
    <citation type="submission" date="2022-02" db="EMBL/GenBank/DDBJ databases">
        <authorList>
            <person name="King R."/>
        </authorList>
    </citation>
    <scope>NUCLEOTIDE SEQUENCE</scope>
</reference>
<organism evidence="8 9">
    <name type="scientific">Spodoptera littoralis</name>
    <name type="common">Egyptian cotton leafworm</name>
    <dbReference type="NCBI Taxonomy" id="7109"/>
    <lineage>
        <taxon>Eukaryota</taxon>
        <taxon>Metazoa</taxon>
        <taxon>Ecdysozoa</taxon>
        <taxon>Arthropoda</taxon>
        <taxon>Hexapoda</taxon>
        <taxon>Insecta</taxon>
        <taxon>Pterygota</taxon>
        <taxon>Neoptera</taxon>
        <taxon>Endopterygota</taxon>
        <taxon>Lepidoptera</taxon>
        <taxon>Glossata</taxon>
        <taxon>Ditrysia</taxon>
        <taxon>Noctuoidea</taxon>
        <taxon>Noctuidae</taxon>
        <taxon>Amphipyrinae</taxon>
        <taxon>Spodoptera</taxon>
    </lineage>
</organism>
<name>A0A9P0HYL8_SPOLI</name>
<keyword evidence="4" id="KW-0282">Flagellum</keyword>
<keyword evidence="9" id="KW-1185">Reference proteome</keyword>
<dbReference type="InterPro" id="IPR042814">
    <property type="entry name" value="Morn5"/>
</dbReference>
<sequence length="303" mass="34912">MVSLSLRKLNQEGTTIVTHKHVSHLQYLMNDFWEKRKVKCRAGPLETFHGSYRIKKRLSTGSYYDGEWQLMGMNGYGEYTYENGVVYKGQFENGMMHGKGELRYTLKDGRLAIIRGRWKEDVLVERTLFLSDSLEYKEDGWTYCKMPDRRFAVEFDTDMKPAGQSYLTAEQPTKEIPPGFYDTGDGFFDPKTKAIFKYDCPSDMVRVPGVQEQKWIVANCRNSVEEPLGPRPDLYENFQGPVIFPVSHRPPANTLNAKISEKFSKQSLSDKFDYDLAPVFYDADQTPDNDHHASDTINSDLKS</sequence>
<dbReference type="SMART" id="SM00698">
    <property type="entry name" value="MORN"/>
    <property type="match status" value="2"/>
</dbReference>
<proteinExistence type="predicted"/>
<evidence type="ECO:0000313" key="9">
    <source>
        <dbReference type="Proteomes" id="UP001153321"/>
    </source>
</evidence>
<dbReference type="Proteomes" id="UP001153321">
    <property type="component" value="Chromosome 13"/>
</dbReference>
<dbReference type="GO" id="GO:0031514">
    <property type="term" value="C:motile cilium"/>
    <property type="evidence" value="ECO:0007669"/>
    <property type="project" value="UniProtKB-SubCell"/>
</dbReference>
<evidence type="ECO:0000256" key="2">
    <source>
        <dbReference type="ARBA" id="ARBA00016322"/>
    </source>
</evidence>
<protein>
    <recommendedName>
        <fullName evidence="2">MORN repeat-containing protein 5</fullName>
    </recommendedName>
</protein>
<gene>
    <name evidence="8" type="ORF">SPLIT_LOCUS1950</name>
</gene>
<dbReference type="Gene3D" id="2.20.110.10">
    <property type="entry name" value="Histone H3 K4-specific methyltransferase SET7/9 N-terminal domain"/>
    <property type="match status" value="1"/>
</dbReference>
<evidence type="ECO:0000256" key="4">
    <source>
        <dbReference type="ARBA" id="ARBA00022846"/>
    </source>
</evidence>
<dbReference type="Pfam" id="PF02493">
    <property type="entry name" value="MORN"/>
    <property type="match status" value="2"/>
</dbReference>
<feature type="region of interest" description="Disordered" evidence="7">
    <location>
        <begin position="282"/>
        <end position="303"/>
    </location>
</feature>
<keyword evidence="6" id="KW-0966">Cell projection</keyword>
<dbReference type="InterPro" id="IPR003409">
    <property type="entry name" value="MORN"/>
</dbReference>
<evidence type="ECO:0000256" key="7">
    <source>
        <dbReference type="SAM" id="MobiDB-lite"/>
    </source>
</evidence>
<accession>A0A9P0HYL8</accession>
<dbReference type="AlphaFoldDB" id="A0A9P0HYL8"/>
<dbReference type="PANTHER" id="PTHR46437:SF1">
    <property type="entry name" value="MORN REPEAT-CONTAINING PROTEIN 5"/>
    <property type="match status" value="1"/>
</dbReference>
<evidence type="ECO:0000256" key="3">
    <source>
        <dbReference type="ARBA" id="ARBA00022737"/>
    </source>
</evidence>
<comment type="subcellular location">
    <subcellularLocation>
        <location evidence="1">Cell projection</location>
        <location evidence="1">Cilium</location>
        <location evidence="1">Flagellum</location>
    </subcellularLocation>
</comment>
<evidence type="ECO:0000256" key="1">
    <source>
        <dbReference type="ARBA" id="ARBA00004230"/>
    </source>
</evidence>
<dbReference type="EMBL" id="LR824544">
    <property type="protein sequence ID" value="CAH1636588.1"/>
    <property type="molecule type" value="Genomic_DNA"/>
</dbReference>
<evidence type="ECO:0000256" key="6">
    <source>
        <dbReference type="ARBA" id="ARBA00023273"/>
    </source>
</evidence>
<keyword evidence="3" id="KW-0677">Repeat</keyword>
<dbReference type="SUPFAM" id="SSF82185">
    <property type="entry name" value="Histone H3 K4-specific methyltransferase SET7/9 N-terminal domain"/>
    <property type="match status" value="1"/>
</dbReference>
<evidence type="ECO:0000313" key="8">
    <source>
        <dbReference type="EMBL" id="CAH1636588.1"/>
    </source>
</evidence>
<evidence type="ECO:0000256" key="5">
    <source>
        <dbReference type="ARBA" id="ARBA00023069"/>
    </source>
</evidence>